<protein>
    <submittedName>
        <fullName evidence="2">Uncharacterized protein</fullName>
    </submittedName>
</protein>
<evidence type="ECO:0000256" key="1">
    <source>
        <dbReference type="SAM" id="MobiDB-lite"/>
    </source>
</evidence>
<evidence type="ECO:0000313" key="3">
    <source>
        <dbReference type="Proteomes" id="UP000076761"/>
    </source>
</evidence>
<keyword evidence="3" id="KW-1185">Reference proteome</keyword>
<gene>
    <name evidence="2" type="ORF">NEOLEDRAFT_1238263</name>
</gene>
<reference evidence="2 3" key="1">
    <citation type="journal article" date="2016" name="Mol. Biol. Evol.">
        <title>Comparative Genomics of Early-Diverging Mushroom-Forming Fungi Provides Insights into the Origins of Lignocellulose Decay Capabilities.</title>
        <authorList>
            <person name="Nagy L.G."/>
            <person name="Riley R."/>
            <person name="Tritt A."/>
            <person name="Adam C."/>
            <person name="Daum C."/>
            <person name="Floudas D."/>
            <person name="Sun H."/>
            <person name="Yadav J.S."/>
            <person name="Pangilinan J."/>
            <person name="Larsson K.H."/>
            <person name="Matsuura K."/>
            <person name="Barry K."/>
            <person name="Labutti K."/>
            <person name="Kuo R."/>
            <person name="Ohm R.A."/>
            <person name="Bhattacharya S.S."/>
            <person name="Shirouzu T."/>
            <person name="Yoshinaga Y."/>
            <person name="Martin F.M."/>
            <person name="Grigoriev I.V."/>
            <person name="Hibbett D.S."/>
        </authorList>
    </citation>
    <scope>NUCLEOTIDE SEQUENCE [LARGE SCALE GENOMIC DNA]</scope>
    <source>
        <strain evidence="2 3">HHB14362 ss-1</strain>
    </source>
</reference>
<dbReference type="Proteomes" id="UP000076761">
    <property type="component" value="Unassembled WGS sequence"/>
</dbReference>
<feature type="compositionally biased region" description="Acidic residues" evidence="1">
    <location>
        <begin position="170"/>
        <end position="179"/>
    </location>
</feature>
<sequence length="297" mass="33202">MSATSKTSFIGGIWGTWPSLDTSATDATATHPTNNDFDALPNANLTPERSIEHLEKLSPIINKRITNVTRPAIKGLKPGHWDTRPNCLNEYDCTYAQAPMPHIEKMVEASPAFRYAASVLDEPLDQTEEQQMLDKVTWLPTREPRPFKIRFDPFRDLDEIDFNAATTIADFEDDDDDESSLVTPPETMDSTANSGRSRSMSFTSSATSVPTTTNTQPLQTSKEHFQELVKELSAPFKAYMHDRNAPKPWSIEPSGPMTEEAQPYHPCEAWILAMVAMIASPASDRVLYALQWNHSAI</sequence>
<dbReference type="InParanoid" id="A0A165VSQ4"/>
<accession>A0A165VSQ4</accession>
<dbReference type="AlphaFoldDB" id="A0A165VSQ4"/>
<organism evidence="2 3">
    <name type="scientific">Neolentinus lepideus HHB14362 ss-1</name>
    <dbReference type="NCBI Taxonomy" id="1314782"/>
    <lineage>
        <taxon>Eukaryota</taxon>
        <taxon>Fungi</taxon>
        <taxon>Dikarya</taxon>
        <taxon>Basidiomycota</taxon>
        <taxon>Agaricomycotina</taxon>
        <taxon>Agaricomycetes</taxon>
        <taxon>Gloeophyllales</taxon>
        <taxon>Gloeophyllaceae</taxon>
        <taxon>Neolentinus</taxon>
    </lineage>
</organism>
<proteinExistence type="predicted"/>
<name>A0A165VSQ4_9AGAM</name>
<feature type="region of interest" description="Disordered" evidence="1">
    <location>
        <begin position="168"/>
        <end position="218"/>
    </location>
</feature>
<dbReference type="EMBL" id="KV425552">
    <property type="protein sequence ID" value="KZT30130.1"/>
    <property type="molecule type" value="Genomic_DNA"/>
</dbReference>
<feature type="compositionally biased region" description="Low complexity" evidence="1">
    <location>
        <begin position="194"/>
        <end position="208"/>
    </location>
</feature>
<dbReference type="OrthoDB" id="3326954at2759"/>
<feature type="compositionally biased region" description="Polar residues" evidence="1">
    <location>
        <begin position="209"/>
        <end position="218"/>
    </location>
</feature>
<evidence type="ECO:0000313" key="2">
    <source>
        <dbReference type="EMBL" id="KZT30130.1"/>
    </source>
</evidence>